<gene>
    <name evidence="1" type="ORF">M0812_11639</name>
</gene>
<protein>
    <submittedName>
        <fullName evidence="1">Uncharacterized protein</fullName>
    </submittedName>
</protein>
<comment type="caution">
    <text evidence="1">The sequence shown here is derived from an EMBL/GenBank/DDBJ whole genome shotgun (WGS) entry which is preliminary data.</text>
</comment>
<evidence type="ECO:0000313" key="2">
    <source>
        <dbReference type="Proteomes" id="UP001146793"/>
    </source>
</evidence>
<accession>A0AAV7ZUY8</accession>
<reference evidence="1" key="1">
    <citation type="submission" date="2022-08" db="EMBL/GenBank/DDBJ databases">
        <title>Novel sulphate-reducing endosymbionts in the free-living metamonad Anaeramoeba.</title>
        <authorList>
            <person name="Jerlstrom-Hultqvist J."/>
            <person name="Cepicka I."/>
            <person name="Gallot-Lavallee L."/>
            <person name="Salas-Leiva D."/>
            <person name="Curtis B.A."/>
            <person name="Zahonova K."/>
            <person name="Pipaliya S."/>
            <person name="Dacks J."/>
            <person name="Roger A.J."/>
        </authorList>
    </citation>
    <scope>NUCLEOTIDE SEQUENCE</scope>
    <source>
        <strain evidence="1">Busselton2</strain>
    </source>
</reference>
<dbReference type="AlphaFoldDB" id="A0AAV7ZUY8"/>
<dbReference type="Proteomes" id="UP001146793">
    <property type="component" value="Unassembled WGS sequence"/>
</dbReference>
<proteinExistence type="predicted"/>
<dbReference type="EMBL" id="JANTQA010000023">
    <property type="protein sequence ID" value="KAJ3445752.1"/>
    <property type="molecule type" value="Genomic_DNA"/>
</dbReference>
<organism evidence="1 2">
    <name type="scientific">Anaeramoeba flamelloides</name>
    <dbReference type="NCBI Taxonomy" id="1746091"/>
    <lineage>
        <taxon>Eukaryota</taxon>
        <taxon>Metamonada</taxon>
        <taxon>Anaeramoebidae</taxon>
        <taxon>Anaeramoeba</taxon>
    </lineage>
</organism>
<evidence type="ECO:0000313" key="1">
    <source>
        <dbReference type="EMBL" id="KAJ3445752.1"/>
    </source>
</evidence>
<name>A0AAV7ZUY8_9EUKA</name>
<sequence>MQNTETQPKLRSKTKNQKRIEKLLDKYPNAVQGLNKGMLQLPNCPKEVQVSPTIIDFENDQDRKENYDDKQKVTKRELILFMIKKFNIFLIPHSEEENEKKYSSQRIKFKFERQKNFDSFMKLADSQEFKQKLNTITKKLRYWYEQDTTNIQGIESAHLIDTYQVPHKVVIDKKELKNYCCEKSKTDQSSDIKKVYRAFSFFFRARFNCVNATNKNREKMVFSRNYQFGFGDTELSNFTTEQTKTLKRNFPSQKRIKTYTKNSNNKKNLKQNIFESDPENFSSSGEEIERETAVYTKILPNQERRIVMSQERNTSYLNLQRHNYSDSFRYPPKLESKTEQELEGELVWLLVNLKSSLRN</sequence>